<reference evidence="5 6" key="1">
    <citation type="journal article" date="2011" name="J. Bacteriol.">
        <title>Complete genome sequence of Polymorphum gilvum SL003B-26A1T, a crude oil-degrading bacterium from oil-polluted saline soil.</title>
        <authorList>
            <person name="Li S.G."/>
            <person name="Tang Y.Q."/>
            <person name="Nie Y."/>
            <person name="Cai M."/>
            <person name="Wu X.L."/>
        </authorList>
    </citation>
    <scope>NUCLEOTIDE SEQUENCE [LARGE SCALE GENOMIC DNA]</scope>
    <source>
        <strain evidence="6">LMG 25793 / CGMCC 1.9160 / SL003B-26A1</strain>
    </source>
</reference>
<dbReference type="GO" id="GO:0005829">
    <property type="term" value="C:cytosol"/>
    <property type="evidence" value="ECO:0007669"/>
    <property type="project" value="TreeGrafter"/>
</dbReference>
<proteinExistence type="predicted"/>
<dbReference type="GO" id="GO:0000976">
    <property type="term" value="F:transcription cis-regulatory region binding"/>
    <property type="evidence" value="ECO:0007669"/>
    <property type="project" value="TreeGrafter"/>
</dbReference>
<keyword evidence="1" id="KW-0805">Transcription regulation</keyword>
<sequence>MAVGRENGRVAAAPLGALEARARLYCLDWPRIAERFGFDPEVARQHEATISAMQLAAVLEHVAELTGNDAHIIDEMSQLGVGSFSILDYVSACAPTIRAGLQNWVRFHAVFARGIDIEFRVGAGTGVLEYASLAPLGTHVQLSYGIAASVSARLFAWSERLRDAIRVEVDAPAPQHACAFLARHGHLFSFGHDRIRIVIPEAVLDDVPVAAEENLYRIVETAALAKLADLQREESPLARITESINQHLKAGTLSVGSVAGDLNMSERTLQRLLQDEGTTFRKLTEDTRRSLAERYLKETRLPIKEITYLLGFSEVSVFSRAAKSWFGLSPKRIRQGG</sequence>
<dbReference type="Pfam" id="PF12625">
    <property type="entry name" value="Arabinose_bd"/>
    <property type="match status" value="1"/>
</dbReference>
<dbReference type="OrthoDB" id="9805730at2"/>
<dbReference type="SMART" id="SM00342">
    <property type="entry name" value="HTH_ARAC"/>
    <property type="match status" value="1"/>
</dbReference>
<evidence type="ECO:0000259" key="4">
    <source>
        <dbReference type="PROSITE" id="PS01124"/>
    </source>
</evidence>
<keyword evidence="2 5" id="KW-0238">DNA-binding</keyword>
<dbReference type="eggNOG" id="COG2207">
    <property type="taxonomic scope" value="Bacteria"/>
</dbReference>
<dbReference type="Gene3D" id="1.10.10.60">
    <property type="entry name" value="Homeodomain-like"/>
    <property type="match status" value="1"/>
</dbReference>
<dbReference type="HOGENOM" id="CLU_047522_1_1_5"/>
<gene>
    <name evidence="5" type="ordered locus">SL003B_3246</name>
</gene>
<dbReference type="STRING" id="991905.SL003B_3246"/>
<dbReference type="GO" id="GO:0003700">
    <property type="term" value="F:DNA-binding transcription factor activity"/>
    <property type="evidence" value="ECO:0007669"/>
    <property type="project" value="InterPro"/>
</dbReference>
<name>F2IY56_POLGS</name>
<feature type="domain" description="HTH araC/xylS-type" evidence="4">
    <location>
        <begin position="238"/>
        <end position="336"/>
    </location>
</feature>
<dbReference type="PANTHER" id="PTHR47894:SF1">
    <property type="entry name" value="HTH-TYPE TRANSCRIPTIONAL REGULATOR VQSM"/>
    <property type="match status" value="1"/>
</dbReference>
<dbReference type="InterPro" id="IPR009057">
    <property type="entry name" value="Homeodomain-like_sf"/>
</dbReference>
<dbReference type="Proteomes" id="UP000008130">
    <property type="component" value="Chromosome"/>
</dbReference>
<evidence type="ECO:0000313" key="6">
    <source>
        <dbReference type="Proteomes" id="UP000008130"/>
    </source>
</evidence>
<evidence type="ECO:0000256" key="2">
    <source>
        <dbReference type="ARBA" id="ARBA00023125"/>
    </source>
</evidence>
<dbReference type="KEGG" id="pgv:SL003B_3246"/>
<dbReference type="Pfam" id="PF12833">
    <property type="entry name" value="HTH_18"/>
    <property type="match status" value="1"/>
</dbReference>
<dbReference type="PROSITE" id="PS01124">
    <property type="entry name" value="HTH_ARAC_FAMILY_2"/>
    <property type="match status" value="1"/>
</dbReference>
<evidence type="ECO:0000256" key="3">
    <source>
        <dbReference type="ARBA" id="ARBA00023163"/>
    </source>
</evidence>
<dbReference type="EMBL" id="CP002568">
    <property type="protein sequence ID" value="ADZ71668.1"/>
    <property type="molecule type" value="Genomic_DNA"/>
</dbReference>
<dbReference type="InterPro" id="IPR018060">
    <property type="entry name" value="HTH_AraC"/>
</dbReference>
<dbReference type="SUPFAM" id="SSF46689">
    <property type="entry name" value="Homeodomain-like"/>
    <property type="match status" value="1"/>
</dbReference>
<dbReference type="PANTHER" id="PTHR47894">
    <property type="entry name" value="HTH-TYPE TRANSCRIPTIONAL REGULATOR GADX"/>
    <property type="match status" value="1"/>
</dbReference>
<protein>
    <submittedName>
        <fullName evidence="5">AraC-type DNA-binding domain-containing protein</fullName>
    </submittedName>
</protein>
<accession>F2IY56</accession>
<evidence type="ECO:0000313" key="5">
    <source>
        <dbReference type="EMBL" id="ADZ71668.1"/>
    </source>
</evidence>
<dbReference type="AlphaFoldDB" id="F2IY56"/>
<organism evidence="5 6">
    <name type="scientific">Polymorphum gilvum (strain LMG 25793 / CGMCC 1.9160 / SL003B-26A1)</name>
    <dbReference type="NCBI Taxonomy" id="991905"/>
    <lineage>
        <taxon>Bacteria</taxon>
        <taxon>Pseudomonadati</taxon>
        <taxon>Pseudomonadota</taxon>
        <taxon>Alphaproteobacteria</taxon>
        <taxon>Rhodobacterales</taxon>
        <taxon>Paracoccaceae</taxon>
        <taxon>Polymorphum</taxon>
    </lineage>
</organism>
<keyword evidence="6" id="KW-1185">Reference proteome</keyword>
<dbReference type="RefSeq" id="WP_013653977.1">
    <property type="nucleotide sequence ID" value="NC_015259.1"/>
</dbReference>
<dbReference type="InterPro" id="IPR032687">
    <property type="entry name" value="AraC-type_N"/>
</dbReference>
<keyword evidence="3" id="KW-0804">Transcription</keyword>
<evidence type="ECO:0000256" key="1">
    <source>
        <dbReference type="ARBA" id="ARBA00023015"/>
    </source>
</evidence>